<reference evidence="15 16" key="1">
    <citation type="journal article" date="2023" name="Microbiol. Resour. Announc.">
        <title>Complete Genome Sequence of Imperialibacter roseus strain P4T.</title>
        <authorList>
            <person name="Tizabi D.R."/>
            <person name="Bachvaroff T."/>
            <person name="Hill R.T."/>
        </authorList>
    </citation>
    <scope>NUCLEOTIDE SEQUENCE [LARGE SCALE GENOMIC DNA]</scope>
    <source>
        <strain evidence="15 16">P4T</strain>
    </source>
</reference>
<keyword evidence="5 12" id="KW-0732">Signal</keyword>
<keyword evidence="4 10" id="KW-0812">Transmembrane</keyword>
<dbReference type="InterPro" id="IPR012910">
    <property type="entry name" value="Plug_dom"/>
</dbReference>
<feature type="signal peptide" evidence="12">
    <location>
        <begin position="1"/>
        <end position="22"/>
    </location>
</feature>
<dbReference type="PANTHER" id="PTHR30069">
    <property type="entry name" value="TONB-DEPENDENT OUTER MEMBRANE RECEPTOR"/>
    <property type="match status" value="1"/>
</dbReference>
<evidence type="ECO:0000259" key="13">
    <source>
        <dbReference type="Pfam" id="PF00593"/>
    </source>
</evidence>
<dbReference type="InterPro" id="IPR000531">
    <property type="entry name" value="Beta-barrel_TonB"/>
</dbReference>
<keyword evidence="7 10" id="KW-0472">Membrane</keyword>
<evidence type="ECO:0000256" key="10">
    <source>
        <dbReference type="PROSITE-ProRule" id="PRU01360"/>
    </source>
</evidence>
<keyword evidence="9 10" id="KW-0998">Cell outer membrane</keyword>
<dbReference type="PANTHER" id="PTHR30069:SF29">
    <property type="entry name" value="HEMOGLOBIN AND HEMOGLOBIN-HAPTOGLOBIN-BINDING PROTEIN 1-RELATED"/>
    <property type="match status" value="1"/>
</dbReference>
<organism evidence="15 16">
    <name type="scientific">Imperialibacter roseus</name>
    <dbReference type="NCBI Taxonomy" id="1324217"/>
    <lineage>
        <taxon>Bacteria</taxon>
        <taxon>Pseudomonadati</taxon>
        <taxon>Bacteroidota</taxon>
        <taxon>Cytophagia</taxon>
        <taxon>Cytophagales</taxon>
        <taxon>Flammeovirgaceae</taxon>
        <taxon>Imperialibacter</taxon>
    </lineage>
</organism>
<dbReference type="Pfam" id="PF07715">
    <property type="entry name" value="Plug"/>
    <property type="match status" value="1"/>
</dbReference>
<keyword evidence="2 10" id="KW-0813">Transport</keyword>
<dbReference type="Gene3D" id="2.40.170.20">
    <property type="entry name" value="TonB-dependent receptor, beta-barrel domain"/>
    <property type="match status" value="1"/>
</dbReference>
<evidence type="ECO:0000256" key="3">
    <source>
        <dbReference type="ARBA" id="ARBA00022452"/>
    </source>
</evidence>
<dbReference type="Proteomes" id="UP001302349">
    <property type="component" value="Chromosome"/>
</dbReference>
<evidence type="ECO:0000313" key="15">
    <source>
        <dbReference type="EMBL" id="WOK05991.1"/>
    </source>
</evidence>
<accession>A0ABZ0IQJ6</accession>
<evidence type="ECO:0000256" key="1">
    <source>
        <dbReference type="ARBA" id="ARBA00004571"/>
    </source>
</evidence>
<dbReference type="EMBL" id="CP136051">
    <property type="protein sequence ID" value="WOK05991.1"/>
    <property type="molecule type" value="Genomic_DNA"/>
</dbReference>
<dbReference type="InterPro" id="IPR037066">
    <property type="entry name" value="Plug_dom_sf"/>
</dbReference>
<dbReference type="InterPro" id="IPR039426">
    <property type="entry name" value="TonB-dep_rcpt-like"/>
</dbReference>
<keyword evidence="6 11" id="KW-0798">TonB box</keyword>
<dbReference type="RefSeq" id="WP_317488731.1">
    <property type="nucleotide sequence ID" value="NZ_CP136051.1"/>
</dbReference>
<keyword evidence="8 15" id="KW-0675">Receptor</keyword>
<dbReference type="PROSITE" id="PS52016">
    <property type="entry name" value="TONB_DEPENDENT_REC_3"/>
    <property type="match status" value="1"/>
</dbReference>
<evidence type="ECO:0000256" key="2">
    <source>
        <dbReference type="ARBA" id="ARBA00022448"/>
    </source>
</evidence>
<evidence type="ECO:0000313" key="16">
    <source>
        <dbReference type="Proteomes" id="UP001302349"/>
    </source>
</evidence>
<dbReference type="Pfam" id="PF00593">
    <property type="entry name" value="TonB_dep_Rec_b-barrel"/>
    <property type="match status" value="1"/>
</dbReference>
<evidence type="ECO:0000259" key="14">
    <source>
        <dbReference type="Pfam" id="PF07715"/>
    </source>
</evidence>
<dbReference type="InterPro" id="IPR008969">
    <property type="entry name" value="CarboxyPept-like_regulatory"/>
</dbReference>
<evidence type="ECO:0000256" key="9">
    <source>
        <dbReference type="ARBA" id="ARBA00023237"/>
    </source>
</evidence>
<dbReference type="SUPFAM" id="SSF56935">
    <property type="entry name" value="Porins"/>
    <property type="match status" value="1"/>
</dbReference>
<sequence>MKRSFFYAFFFGVLLFATEVSAQSVLKVRVLDADTQEPLVGATIQIAGTTQGTITDLNGEGQITVSGTEPISLVASFVGYSSVKRKVVTGTNELVFNLEPEEALDEVIVTATRSSRTIEDIPIRMEVISGEELDEKAAMNSTNIAMLLRESSGIQMQQTSTNSANQTLRIQGLDGRYTQLLRDGLPLYGGFSSGLSIMQIPPLDLRQVEVIKGSASTLYGGGAIAGLVNLVSKTPGSEPERSVMLNQTTAGGTTLNTFLSGRNEKRGFTLYASANRQQPYDPNKDDFSDIPRVRGIALNPKVFFYPSERTTLSIGLNSSYEAREGGDIVAIENEGVSGRSFSEENYTGRLGSLINFVHTTSNGSQWSFKNSVNLFARNIDSPIYSFYGEQLASFSELAYNFKVAKHELVTGMNLVSDHFSDPGDNFMPGLGDVDRSYNFLTAGVFAQDTWEVSEQNTLELGLRTDFNNEYGAVLLPRFSWMVKPSKQLTMRLGGGRGYKLPTIFLEEAEQRAFTRVLPYNALNQQPEMERSWGSNFDVNFRTALGDDWTLSANQLFFLTQLDKPVFLNEVEMDGFTNYYLSNRQEPVVSKGFESNLKLGYDHWKLFLQYALTQVNVDEGSGYRQKAITPKHAAGFVLMYEKHESFRIGYELYYTGSQYRYDRSSTPDFWIMGIMAMKEWEKFSVFLNFENFTDTRQSRYQSMVTPPYNNPAFAEVWAPTDGFVSNGGFIFHF</sequence>
<dbReference type="Gene3D" id="2.60.40.1120">
    <property type="entry name" value="Carboxypeptidase-like, regulatory domain"/>
    <property type="match status" value="1"/>
</dbReference>
<evidence type="ECO:0000256" key="4">
    <source>
        <dbReference type="ARBA" id="ARBA00022692"/>
    </source>
</evidence>
<evidence type="ECO:0000256" key="8">
    <source>
        <dbReference type="ARBA" id="ARBA00023170"/>
    </source>
</evidence>
<evidence type="ECO:0000256" key="6">
    <source>
        <dbReference type="ARBA" id="ARBA00023077"/>
    </source>
</evidence>
<feature type="domain" description="TonB-dependent receptor-like beta-barrel" evidence="13">
    <location>
        <begin position="336"/>
        <end position="690"/>
    </location>
</feature>
<feature type="chain" id="PRO_5046842016" evidence="12">
    <location>
        <begin position="23"/>
        <end position="732"/>
    </location>
</feature>
<proteinExistence type="inferred from homology"/>
<evidence type="ECO:0000256" key="5">
    <source>
        <dbReference type="ARBA" id="ARBA00022729"/>
    </source>
</evidence>
<evidence type="ECO:0000256" key="7">
    <source>
        <dbReference type="ARBA" id="ARBA00023136"/>
    </source>
</evidence>
<keyword evidence="3 10" id="KW-1134">Transmembrane beta strand</keyword>
<name>A0ABZ0IQJ6_9BACT</name>
<dbReference type="Pfam" id="PF13715">
    <property type="entry name" value="CarbopepD_reg_2"/>
    <property type="match status" value="1"/>
</dbReference>
<evidence type="ECO:0000256" key="12">
    <source>
        <dbReference type="SAM" id="SignalP"/>
    </source>
</evidence>
<evidence type="ECO:0000256" key="11">
    <source>
        <dbReference type="RuleBase" id="RU003357"/>
    </source>
</evidence>
<protein>
    <submittedName>
        <fullName evidence="15">TonB-dependent receptor</fullName>
    </submittedName>
</protein>
<gene>
    <name evidence="15" type="ORF">RT717_23215</name>
</gene>
<feature type="domain" description="TonB-dependent receptor plug" evidence="14">
    <location>
        <begin position="118"/>
        <end position="226"/>
    </location>
</feature>
<comment type="subcellular location">
    <subcellularLocation>
        <location evidence="1 10">Cell outer membrane</location>
        <topology evidence="1 10">Multi-pass membrane protein</topology>
    </subcellularLocation>
</comment>
<keyword evidence="16" id="KW-1185">Reference proteome</keyword>
<dbReference type="SUPFAM" id="SSF49464">
    <property type="entry name" value="Carboxypeptidase regulatory domain-like"/>
    <property type="match status" value="1"/>
</dbReference>
<dbReference type="InterPro" id="IPR036942">
    <property type="entry name" value="Beta-barrel_TonB_sf"/>
</dbReference>
<comment type="similarity">
    <text evidence="10 11">Belongs to the TonB-dependent receptor family.</text>
</comment>
<dbReference type="Gene3D" id="2.170.130.10">
    <property type="entry name" value="TonB-dependent receptor, plug domain"/>
    <property type="match status" value="1"/>
</dbReference>